<organism evidence="2 3">
    <name type="scientific">Arthrobacter ginsengisoli</name>
    <dbReference type="NCBI Taxonomy" id="1356565"/>
    <lineage>
        <taxon>Bacteria</taxon>
        <taxon>Bacillati</taxon>
        <taxon>Actinomycetota</taxon>
        <taxon>Actinomycetes</taxon>
        <taxon>Micrococcales</taxon>
        <taxon>Micrococcaceae</taxon>
        <taxon>Arthrobacter</taxon>
    </lineage>
</organism>
<accession>A0ABU1UHR0</accession>
<protein>
    <submittedName>
        <fullName evidence="2">2',3'-cyclic-nucleotide 2'-phosphodiesterase (5'-nucleotidase family)</fullName>
    </submittedName>
</protein>
<dbReference type="SUPFAM" id="SSF55816">
    <property type="entry name" value="5'-nucleotidase (syn. UDP-sugar hydrolase), C-terminal domain"/>
    <property type="match status" value="1"/>
</dbReference>
<comment type="caution">
    <text evidence="2">The sequence shown here is derived from an EMBL/GenBank/DDBJ whole genome shotgun (WGS) entry which is preliminary data.</text>
</comment>
<evidence type="ECO:0000313" key="2">
    <source>
        <dbReference type="EMBL" id="MDR7084712.1"/>
    </source>
</evidence>
<dbReference type="Gene3D" id="3.90.780.10">
    <property type="entry name" value="5'-Nucleotidase, C-terminal domain"/>
    <property type="match status" value="1"/>
</dbReference>
<dbReference type="Proteomes" id="UP001252243">
    <property type="component" value="Unassembled WGS sequence"/>
</dbReference>
<dbReference type="PRINTS" id="PR01607">
    <property type="entry name" value="APYRASEFAMLY"/>
</dbReference>
<keyword evidence="3" id="KW-1185">Reference proteome</keyword>
<proteinExistence type="predicted"/>
<dbReference type="InterPro" id="IPR006179">
    <property type="entry name" value="5_nucleotidase/apyrase"/>
</dbReference>
<dbReference type="PANTHER" id="PTHR11575:SF24">
    <property type="entry name" value="5'-NUCLEOTIDASE"/>
    <property type="match status" value="1"/>
</dbReference>
<dbReference type="InterPro" id="IPR036907">
    <property type="entry name" value="5'-Nucleotdase_C_sf"/>
</dbReference>
<dbReference type="InterPro" id="IPR008334">
    <property type="entry name" value="5'-Nucleotdase_C"/>
</dbReference>
<dbReference type="EMBL" id="JAVDVQ010000029">
    <property type="protein sequence ID" value="MDR7084712.1"/>
    <property type="molecule type" value="Genomic_DNA"/>
</dbReference>
<evidence type="ECO:0000259" key="1">
    <source>
        <dbReference type="Pfam" id="PF02872"/>
    </source>
</evidence>
<gene>
    <name evidence="2" type="ORF">J2X01_004028</name>
</gene>
<reference evidence="2 3" key="1">
    <citation type="submission" date="2023-07" db="EMBL/GenBank/DDBJ databases">
        <title>Sorghum-associated microbial communities from plants grown in Nebraska, USA.</title>
        <authorList>
            <person name="Schachtman D."/>
        </authorList>
    </citation>
    <scope>NUCLEOTIDE SEQUENCE [LARGE SCALE GENOMIC DNA]</scope>
    <source>
        <strain evidence="2 3">BE167</strain>
    </source>
</reference>
<dbReference type="Pfam" id="PF02872">
    <property type="entry name" value="5_nucleotid_C"/>
    <property type="match status" value="1"/>
</dbReference>
<name>A0ABU1UHR0_9MICC</name>
<dbReference type="PANTHER" id="PTHR11575">
    <property type="entry name" value="5'-NUCLEOTIDASE-RELATED"/>
    <property type="match status" value="1"/>
</dbReference>
<feature type="domain" description="5'-Nucleotidase C-terminal" evidence="1">
    <location>
        <begin position="73"/>
        <end position="200"/>
    </location>
</feature>
<sequence>MRDDGRLILSPEGNMGSVLRLDITLKDGETVLTHDEFQVDASVVPDAGLAEVEAYYVADMDDKLNEQIGKSTGYLDRVAVGNLAADAFRAYGAADFGWMNGGGARADIPGPPVTLRDAYSVLPFGNRVSVIEVTGEQLRTGLEFSGGDRTRPAGFGYTYTASAPEGSRISDLHTTEGPVDPAGTYTLAITSFVAQGNPAFKNAPVNLSAEDGTVDVSALIDHIKAVGTLSPDAQPRVTVQ</sequence>
<dbReference type="RefSeq" id="WP_310061538.1">
    <property type="nucleotide sequence ID" value="NZ_JAVDVQ010000029.1"/>
</dbReference>
<evidence type="ECO:0000313" key="3">
    <source>
        <dbReference type="Proteomes" id="UP001252243"/>
    </source>
</evidence>